<accession>A0A1H3PPN4</accession>
<sequence>MKKGGFMIRVNRLNNTEFVINCELIEFIEETPDTVITLTTGKKIVVKESIDEIIDKVIKFKNNIFIYRLKE</sequence>
<evidence type="ECO:0000313" key="1">
    <source>
        <dbReference type="EMBL" id="SDZ02901.1"/>
    </source>
</evidence>
<keyword evidence="1" id="KW-0282">Flagellum</keyword>
<proteinExistence type="predicted"/>
<protein>
    <submittedName>
        <fullName evidence="1">Flagellar protein FlbD</fullName>
    </submittedName>
</protein>
<dbReference type="EMBL" id="FNQE01000015">
    <property type="protein sequence ID" value="SDZ02901.1"/>
    <property type="molecule type" value="Genomic_DNA"/>
</dbReference>
<reference evidence="1 2" key="1">
    <citation type="submission" date="2016-10" db="EMBL/GenBank/DDBJ databases">
        <authorList>
            <person name="de Groot N.N."/>
        </authorList>
    </citation>
    <scope>NUCLEOTIDE SEQUENCE [LARGE SCALE GENOMIC DNA]</scope>
    <source>
        <strain evidence="1 2">DSM 21650</strain>
    </source>
</reference>
<dbReference type="STRING" id="415015.SAMN05660462_01595"/>
<dbReference type="PANTHER" id="PTHR39185">
    <property type="entry name" value="SWARMING MOTILITY PROTEIN SWRD"/>
    <property type="match status" value="1"/>
</dbReference>
<dbReference type="Pfam" id="PF06289">
    <property type="entry name" value="FlbD"/>
    <property type="match status" value="1"/>
</dbReference>
<dbReference type="AlphaFoldDB" id="A0A1H3PPN4"/>
<dbReference type="InterPro" id="IPR009384">
    <property type="entry name" value="SwrD-like"/>
</dbReference>
<name>A0A1H3PPN4_9FIRM</name>
<keyword evidence="1" id="KW-0969">Cilium</keyword>
<organism evidence="1 2">
    <name type="scientific">Proteiniborus ethanoligenes</name>
    <dbReference type="NCBI Taxonomy" id="415015"/>
    <lineage>
        <taxon>Bacteria</taxon>
        <taxon>Bacillati</taxon>
        <taxon>Bacillota</taxon>
        <taxon>Clostridia</taxon>
        <taxon>Eubacteriales</taxon>
        <taxon>Proteiniborus</taxon>
    </lineage>
</organism>
<keyword evidence="2" id="KW-1185">Reference proteome</keyword>
<gene>
    <name evidence="1" type="ORF">SAMN05660462_01595</name>
</gene>
<evidence type="ECO:0000313" key="2">
    <source>
        <dbReference type="Proteomes" id="UP000198625"/>
    </source>
</evidence>
<keyword evidence="1" id="KW-0966">Cell projection</keyword>
<dbReference type="PANTHER" id="PTHR39185:SF1">
    <property type="entry name" value="SWARMING MOTILITY PROTEIN SWRD"/>
    <property type="match status" value="1"/>
</dbReference>
<dbReference type="Proteomes" id="UP000198625">
    <property type="component" value="Unassembled WGS sequence"/>
</dbReference>